<dbReference type="NCBIfam" id="TIGR00778">
    <property type="entry name" value="ahpD_dom"/>
    <property type="match status" value="1"/>
</dbReference>
<dbReference type="InterPro" id="IPR004675">
    <property type="entry name" value="AhpD_core"/>
</dbReference>
<dbReference type="Gene3D" id="1.20.1290.10">
    <property type="entry name" value="AhpD-like"/>
    <property type="match status" value="1"/>
</dbReference>
<dbReference type="InterPro" id="IPR003779">
    <property type="entry name" value="CMD-like"/>
</dbReference>
<name>A0ABV0F6I1_9NEIS</name>
<accession>A0ABV0F6I1</accession>
<feature type="domain" description="Carboxymuconolactone decarboxylase-like" evidence="1">
    <location>
        <begin position="41"/>
        <end position="124"/>
    </location>
</feature>
<dbReference type="InterPro" id="IPR029032">
    <property type="entry name" value="AhpD-like"/>
</dbReference>
<reference evidence="2 3" key="1">
    <citation type="submission" date="2024-05" db="EMBL/GenBank/DDBJ databases">
        <authorList>
            <person name="De Oliveira J.P."/>
            <person name="Noriler S.A."/>
            <person name="De Oliveira A.G."/>
            <person name="Sipoli D.S."/>
        </authorList>
    </citation>
    <scope>NUCLEOTIDE SEQUENCE [LARGE SCALE GENOMIC DNA]</scope>
    <source>
        <strain evidence="2 3">LABIM189</strain>
    </source>
</reference>
<evidence type="ECO:0000259" key="1">
    <source>
        <dbReference type="Pfam" id="PF02627"/>
    </source>
</evidence>
<evidence type="ECO:0000313" key="2">
    <source>
        <dbReference type="EMBL" id="MEO2215676.1"/>
    </source>
</evidence>
<dbReference type="EMBL" id="JBDOJC010000001">
    <property type="protein sequence ID" value="MEO2215676.1"/>
    <property type="molecule type" value="Genomic_DNA"/>
</dbReference>
<dbReference type="SUPFAM" id="SSF69118">
    <property type="entry name" value="AhpD-like"/>
    <property type="match status" value="1"/>
</dbReference>
<dbReference type="Pfam" id="PF02627">
    <property type="entry name" value="CMD"/>
    <property type="match status" value="1"/>
</dbReference>
<evidence type="ECO:0000313" key="3">
    <source>
        <dbReference type="Proteomes" id="UP001455709"/>
    </source>
</evidence>
<comment type="caution">
    <text evidence="2">The sequence shown here is derived from an EMBL/GenBank/DDBJ whole genome shotgun (WGS) entry which is preliminary data.</text>
</comment>
<keyword evidence="3" id="KW-1185">Reference proteome</keyword>
<protein>
    <submittedName>
        <fullName evidence="2">Carboxymuconolactone decarboxylase family protein</fullName>
    </submittedName>
</protein>
<dbReference type="PANTHER" id="PTHR35446">
    <property type="entry name" value="SI:CH211-175M2.5"/>
    <property type="match status" value="1"/>
</dbReference>
<dbReference type="Proteomes" id="UP001455709">
    <property type="component" value="Unassembled WGS sequence"/>
</dbReference>
<sequence>MNRIAIPAAEHIPAASQPLLAAVQQQLGMVPNLMKLLAHSPAALEGYLSLNGSLAKGRLDAALRERIALAVAEFNGCDYCLSAHSYLAKHVAKLGDDEIAAARDFASADARQDAALRFALNVAERRGRVADAELVALSEAGFDEAETLEIVLTVALNILTNYVNNAAATTVDFPLVQSRG</sequence>
<dbReference type="RefSeq" id="WP_347369420.1">
    <property type="nucleotide sequence ID" value="NZ_JBDOJC010000001.1"/>
</dbReference>
<organism evidence="2 3">
    <name type="scientific">Chromobacterium vaccinii</name>
    <dbReference type="NCBI Taxonomy" id="1108595"/>
    <lineage>
        <taxon>Bacteria</taxon>
        <taxon>Pseudomonadati</taxon>
        <taxon>Pseudomonadota</taxon>
        <taxon>Betaproteobacteria</taxon>
        <taxon>Neisseriales</taxon>
        <taxon>Chromobacteriaceae</taxon>
        <taxon>Chromobacterium</taxon>
    </lineage>
</organism>
<gene>
    <name evidence="2" type="ORF">ABGV49_01180</name>
</gene>
<proteinExistence type="predicted"/>
<dbReference type="PANTHER" id="PTHR35446:SF3">
    <property type="entry name" value="CMD DOMAIN-CONTAINING PROTEIN"/>
    <property type="match status" value="1"/>
</dbReference>